<feature type="compositionally biased region" description="Basic and acidic residues" evidence="1">
    <location>
        <begin position="353"/>
        <end position="362"/>
    </location>
</feature>
<protein>
    <submittedName>
        <fullName evidence="3">Uncharacterized protein</fullName>
    </submittedName>
</protein>
<gene>
    <name evidence="3" type="ORF">L486_02767</name>
</gene>
<feature type="compositionally biased region" description="Basic and acidic residues" evidence="1">
    <location>
        <begin position="1781"/>
        <end position="1804"/>
    </location>
</feature>
<feature type="region of interest" description="Disordered" evidence="1">
    <location>
        <begin position="2004"/>
        <end position="2084"/>
    </location>
</feature>
<evidence type="ECO:0000256" key="1">
    <source>
        <dbReference type="SAM" id="MobiDB-lite"/>
    </source>
</evidence>
<feature type="region of interest" description="Disordered" evidence="1">
    <location>
        <begin position="1406"/>
        <end position="1446"/>
    </location>
</feature>
<evidence type="ECO:0000313" key="4">
    <source>
        <dbReference type="Proteomes" id="UP000092583"/>
    </source>
</evidence>
<reference evidence="3 4" key="1">
    <citation type="submission" date="2013-07" db="EMBL/GenBank/DDBJ databases">
        <title>The Genome Sequence of Kwoniella mangroviensis CBS10435.</title>
        <authorList>
            <consortium name="The Broad Institute Genome Sequencing Platform"/>
            <person name="Cuomo C."/>
            <person name="Litvintseva A."/>
            <person name="Chen Y."/>
            <person name="Heitman J."/>
            <person name="Sun S."/>
            <person name="Springer D."/>
            <person name="Dromer F."/>
            <person name="Young S.K."/>
            <person name="Zeng Q."/>
            <person name="Gargeya S."/>
            <person name="Fitzgerald M."/>
            <person name="Abouelleil A."/>
            <person name="Alvarado L."/>
            <person name="Berlin A.M."/>
            <person name="Chapman S.B."/>
            <person name="Dewar J."/>
            <person name="Goldberg J."/>
            <person name="Griggs A."/>
            <person name="Gujja S."/>
            <person name="Hansen M."/>
            <person name="Howarth C."/>
            <person name="Imamovic A."/>
            <person name="Larimer J."/>
            <person name="McCowan C."/>
            <person name="Murphy C."/>
            <person name="Pearson M."/>
            <person name="Priest M."/>
            <person name="Roberts A."/>
            <person name="Saif S."/>
            <person name="Shea T."/>
            <person name="Sykes S."/>
            <person name="Wortman J."/>
            <person name="Nusbaum C."/>
            <person name="Birren B."/>
        </authorList>
    </citation>
    <scope>NUCLEOTIDE SEQUENCE [LARGE SCALE GENOMIC DNA]</scope>
    <source>
        <strain evidence="3 4">CBS 10435</strain>
    </source>
</reference>
<feature type="compositionally biased region" description="Pro residues" evidence="1">
    <location>
        <begin position="1150"/>
        <end position="1165"/>
    </location>
</feature>
<feature type="compositionally biased region" description="Basic and acidic residues" evidence="1">
    <location>
        <begin position="1254"/>
        <end position="1264"/>
    </location>
</feature>
<feature type="region of interest" description="Disordered" evidence="1">
    <location>
        <begin position="349"/>
        <end position="499"/>
    </location>
</feature>
<keyword evidence="2" id="KW-0812">Transmembrane</keyword>
<feature type="compositionally biased region" description="Pro residues" evidence="1">
    <location>
        <begin position="688"/>
        <end position="701"/>
    </location>
</feature>
<dbReference type="EMBL" id="KI669460">
    <property type="protein sequence ID" value="OCF60091.1"/>
    <property type="molecule type" value="Genomic_DNA"/>
</dbReference>
<feature type="compositionally biased region" description="Low complexity" evidence="1">
    <location>
        <begin position="2028"/>
        <end position="2053"/>
    </location>
</feature>
<dbReference type="PANTHER" id="PTHR48125:SF12">
    <property type="entry name" value="AT HOOK TRANSCRIPTION FACTOR FAMILY-RELATED"/>
    <property type="match status" value="1"/>
</dbReference>
<feature type="compositionally biased region" description="Basic and acidic residues" evidence="1">
    <location>
        <begin position="1114"/>
        <end position="1131"/>
    </location>
</feature>
<feature type="compositionally biased region" description="Basic and acidic residues" evidence="1">
    <location>
        <begin position="49"/>
        <end position="63"/>
    </location>
</feature>
<feature type="region of interest" description="Disordered" evidence="1">
    <location>
        <begin position="939"/>
        <end position="968"/>
    </location>
</feature>
<feature type="compositionally biased region" description="Polar residues" evidence="1">
    <location>
        <begin position="1031"/>
        <end position="1045"/>
    </location>
</feature>
<feature type="compositionally biased region" description="Low complexity" evidence="1">
    <location>
        <begin position="952"/>
        <end position="962"/>
    </location>
</feature>
<accession>A0A1B9IX34</accession>
<feature type="region of interest" description="Disordered" evidence="1">
    <location>
        <begin position="1898"/>
        <end position="1932"/>
    </location>
</feature>
<feature type="compositionally biased region" description="Low complexity" evidence="1">
    <location>
        <begin position="1406"/>
        <end position="1423"/>
    </location>
</feature>
<feature type="compositionally biased region" description="Polar residues" evidence="1">
    <location>
        <begin position="1434"/>
        <end position="1446"/>
    </location>
</feature>
<feature type="compositionally biased region" description="Polar residues" evidence="1">
    <location>
        <begin position="2058"/>
        <end position="2073"/>
    </location>
</feature>
<dbReference type="Proteomes" id="UP000092583">
    <property type="component" value="Unassembled WGS sequence"/>
</dbReference>
<organism evidence="3 4">
    <name type="scientific">Kwoniella mangroviensis CBS 10435</name>
    <dbReference type="NCBI Taxonomy" id="1331196"/>
    <lineage>
        <taxon>Eukaryota</taxon>
        <taxon>Fungi</taxon>
        <taxon>Dikarya</taxon>
        <taxon>Basidiomycota</taxon>
        <taxon>Agaricomycotina</taxon>
        <taxon>Tremellomycetes</taxon>
        <taxon>Tremellales</taxon>
        <taxon>Cryptococcaceae</taxon>
        <taxon>Kwoniella</taxon>
    </lineage>
</organism>
<feature type="region of interest" description="Disordered" evidence="1">
    <location>
        <begin position="1781"/>
        <end position="1805"/>
    </location>
</feature>
<feature type="compositionally biased region" description="Low complexity" evidence="1">
    <location>
        <begin position="1082"/>
        <end position="1103"/>
    </location>
</feature>
<proteinExistence type="predicted"/>
<evidence type="ECO:0000313" key="3">
    <source>
        <dbReference type="EMBL" id="OCF60091.1"/>
    </source>
</evidence>
<feature type="region of interest" description="Disordered" evidence="1">
    <location>
        <begin position="688"/>
        <end position="712"/>
    </location>
</feature>
<evidence type="ECO:0000256" key="2">
    <source>
        <dbReference type="SAM" id="Phobius"/>
    </source>
</evidence>
<feature type="compositionally biased region" description="Low complexity" evidence="1">
    <location>
        <begin position="1235"/>
        <end position="1247"/>
    </location>
</feature>
<keyword evidence="2" id="KW-0472">Membrane</keyword>
<feature type="compositionally biased region" description="Pro residues" evidence="1">
    <location>
        <begin position="1906"/>
        <end position="1927"/>
    </location>
</feature>
<keyword evidence="4" id="KW-1185">Reference proteome</keyword>
<feature type="transmembrane region" description="Helical" evidence="2">
    <location>
        <begin position="7"/>
        <end position="30"/>
    </location>
</feature>
<feature type="compositionally biased region" description="Polar residues" evidence="1">
    <location>
        <begin position="806"/>
        <end position="828"/>
    </location>
</feature>
<name>A0A1B9IX34_9TREE</name>
<reference evidence="4" key="2">
    <citation type="submission" date="2013-12" db="EMBL/GenBank/DDBJ databases">
        <title>Evolution of pathogenesis and genome organization in the Tremellales.</title>
        <authorList>
            <person name="Cuomo C."/>
            <person name="Litvintseva A."/>
            <person name="Heitman J."/>
            <person name="Chen Y."/>
            <person name="Sun S."/>
            <person name="Springer D."/>
            <person name="Dromer F."/>
            <person name="Young S."/>
            <person name="Zeng Q."/>
            <person name="Chapman S."/>
            <person name="Gujja S."/>
            <person name="Saif S."/>
            <person name="Birren B."/>
        </authorList>
    </citation>
    <scope>NUCLEOTIDE SEQUENCE [LARGE SCALE GENOMIC DNA]</scope>
    <source>
        <strain evidence="4">CBS 10435</strain>
    </source>
</reference>
<feature type="region of interest" description="Disordered" evidence="1">
    <location>
        <begin position="96"/>
        <end position="149"/>
    </location>
</feature>
<dbReference type="PANTHER" id="PTHR48125">
    <property type="entry name" value="LP07818P1"/>
    <property type="match status" value="1"/>
</dbReference>
<feature type="region of interest" description="Disordered" evidence="1">
    <location>
        <begin position="49"/>
        <end position="73"/>
    </location>
</feature>
<feature type="compositionally biased region" description="Low complexity" evidence="1">
    <location>
        <begin position="1134"/>
        <end position="1149"/>
    </location>
</feature>
<dbReference type="OrthoDB" id="10633644at2759"/>
<feature type="compositionally biased region" description="Basic and acidic residues" evidence="1">
    <location>
        <begin position="2074"/>
        <end position="2083"/>
    </location>
</feature>
<feature type="compositionally biased region" description="Basic and acidic residues" evidence="1">
    <location>
        <begin position="433"/>
        <end position="461"/>
    </location>
</feature>
<feature type="compositionally biased region" description="Polar residues" evidence="1">
    <location>
        <begin position="130"/>
        <end position="149"/>
    </location>
</feature>
<keyword evidence="2" id="KW-1133">Transmembrane helix</keyword>
<feature type="region of interest" description="Disordered" evidence="1">
    <location>
        <begin position="798"/>
        <end position="855"/>
    </location>
</feature>
<sequence>MLAFALIYLSYFLSLFIVPYFLTLFFSIHFRSIEFGEYCFPTATLEEERNTVDDRQDQPHRDPPSYIEEDDGDEVEGYQVDFQVLMNDYCGSEAMSVDLDNNDPHPNQAANNQHPPPIIPSRTPDALNLPQPSDGPSSRPAQHVATPTSSLPPQAFYPYMVTPHGALIPPIILYHAYPFCNMPLDYFKKLYEQCRQQLIMLALSNDDPHTHRVKLIFGETHRPFRLARKEKESSRKVNRYYPYRRRSMNERSRLRQGIKGWPYSLERLWGFRSKSKRRTRNTQVPKLSDILLEPLFPENLLRKKRLESPPPPFPSILNNAYAPIPSSTPDSTFLHPPKNEITQLSAKALGKRPCRDWDHGNEENSDISAKQTRRKTVEAEFRGNSPSFHKSKSDEFVITKPPTVLPDKRRYSQRRSPSPSLGRQAGSRKKRRLTENHFLEISELPNEKKEKGNKEEEEKKNAPCTPPRHRDSTPELSNTPGGEEETEVLVTPPQPSSNVVGEEVQVVSPILQGEVSPSTSPTQSEVESNIVQVLRRRKNRPAPLVLGGYFNPAEDTPAPAPTRAGPRAATLLQQPQMVKRDTWPHFMAPSLDGYTHSPTTAMFLDGPANMAGGEVESESGDEPGQGKRKWKPNKLRRLMTHLPYLQPTSPSPATNFLHSRRHVLVQHIQKLLAEKPVVPEAVSVVPPPFKQPDPQDPPLPISPLASNSPKAKRALNPYDLKPWPRKLPKQDPASVNYTFEFLRTIPEPTRVEWAKETDYARVLREKFHHRALMQKEEREVKEAYGEMGDFMRALQNTSDGDALGIDQSSGGRKQLRRTQSSRSISGENAQAGPSKRSRTRSGTEPSTPAIALGSPFQGDVGSIIASEYALASPSIVPASVIETVSSPLRHEDPPPAGIPLPFSNRPTYQLNTASAPIPPPTPPNDLIPAANTASSVVFPSEPVQESRGPELSTHTSSSTPSPRDNANIESQETIFITPSSESTVEAKDVPLEIAEKESIVPEETIPTRENIPEEVADDETVERDTHDASLATLSSQEEQGTQTRSEGIGLTCSAPSIVELQNDTQTSIAPSEVEPKDNDETSISSISKSASSPSSADTSIIGSQGLETSSPDPKIAEESVLRAGVTEESRQMKFTSSFPTTSQSTSTPDQTPPTPSVAPAPPSPKPQAAVIESSEIGSDAPKSTFDFLTRPTAPTPLEPTSAISRAINRATSSSRWARGKTRSHGGAIRGGLGGLWAAHAARTANKANPPKVTKKTDDGGEMERQLGTALKEGETEMQDQDMSEVEEENQDQNMEIVSSDIQGSSRPTWASFPTLSSSFSTVHGQRLFRSQHQSVGRIRPRPRSPQLLTIFERRRNASAPSEVEDEMEVDEICEAPPTCASSTPPAYTHLRVPSPTRFNRFHPIAPQSSQHQASHQPPSSISSTTNEEVEMTNEDLSSNTAAHNQRGSSFAQQMYMPNIVSSYLAQLAHRPRPEPARFMEDTEMQEAIFIDTPTQPSFPSHPVKSNFSHNVAAPQPHFIPPAQATRVETLPPHLRFRQPASYDADQADEDEYEEVEIPDPPSSAFITNRMVRETESVRQGISSLSISDPETVSVDIVPEPSRATNVDSEIKITPPPSKELTSSRLLPLQVHLEQPVIADAAVDWTDPLATPRSFMAEMTRAEDSMTTSGTPAESTSTPQPILSTTLGNVIPTPIPAIVTSPSEDSNMPFSRPSIQSNQDPLEADLTFQNALEPRIINPLKASGHAASANMGLRMLASIAKEKEELDNDLIDMKAVEEVINGDEKKEGSERRSSREEKGKNKAVEVEGVQEAADNVEESTETLSYGDKELLDMLTSGPLPSWLAPESEPTVHQEPPITFFDQQCYDPTQAQDSIPSCLDSSSSTAPSLFDYNGHPVWQAPGQEQFAVPPPLPAVAPPDSPPSTPPPPAVEVATEEESDLIQNARSGRQRGMACINNTAALRKLSSQSSANSIPPIGQSLLSMSPVLTPTQMGKIDEEIDLGNFKAKDNDKANMPPPGFVRFPKQRSNQGSSGTSSGNFAAPPARSSSSHSAFRPVIGPSKSTLLAFPSSSTRSSEVARDSDSWESRTCFQAAKRGSEKAQEEEFRGRADIPIILPVLTPDLILEDTQGPLTRMLARLPARVRRALDAAATDAQPASTNIKGLDNWVTLHLHLRLTDLTEHGQGPNRQQARWITQL</sequence>
<feature type="region of interest" description="Disordered" evidence="1">
    <location>
        <begin position="995"/>
        <end position="1292"/>
    </location>
</feature>
<feature type="compositionally biased region" description="Low complexity" evidence="1">
    <location>
        <begin position="104"/>
        <end position="113"/>
    </location>
</feature>
<feature type="compositionally biased region" description="Polar residues" evidence="1">
    <location>
        <begin position="1059"/>
        <end position="1069"/>
    </location>
</feature>
<feature type="compositionally biased region" description="Acidic residues" evidence="1">
    <location>
        <begin position="1275"/>
        <end position="1290"/>
    </location>
</feature>
<feature type="compositionally biased region" description="Acidic residues" evidence="1">
    <location>
        <begin position="1012"/>
        <end position="1021"/>
    </location>
</feature>